<comment type="caution">
    <text evidence="4">The sequence shown here is derived from an EMBL/GenBank/DDBJ whole genome shotgun (WGS) entry which is preliminary data.</text>
</comment>
<sequence>MPDAPAPVNGLPATGLPGSARPGGSPGAIDLSRTVAVAVGERANTKAGDHALLADLVARLTGVDAASVSLTQRCPRCGAGEHGPLRVRIAGSTSGVPRVSLARSGDLLALAVTAAGPVGIDLESLADLARAPLDDVALSPAEAVALAPLQPAATAAALATIWTTKEAVLKAAEVGLRTDPRDLSVTLESAGRLHDRSPGPTDRRTVSWPEAPFSVNDVQVWPVAAPPGAAATVVVVCARRPALVMVTAPPPR</sequence>
<dbReference type="Pfam" id="PF01648">
    <property type="entry name" value="ACPS"/>
    <property type="match status" value="1"/>
</dbReference>
<feature type="region of interest" description="Disordered" evidence="2">
    <location>
        <begin position="1"/>
        <end position="27"/>
    </location>
</feature>
<dbReference type="RefSeq" id="WP_134639052.1">
    <property type="nucleotide sequence ID" value="NZ_SOHM01000002.1"/>
</dbReference>
<dbReference type="InterPro" id="IPR008278">
    <property type="entry name" value="4-PPantetheinyl_Trfase_dom"/>
</dbReference>
<gene>
    <name evidence="4" type="ORF">E3T61_00980</name>
</gene>
<keyword evidence="5" id="KW-1185">Reference proteome</keyword>
<evidence type="ECO:0000256" key="2">
    <source>
        <dbReference type="SAM" id="MobiDB-lite"/>
    </source>
</evidence>
<organism evidence="4 5">
    <name type="scientific">Cryobacterium lactosi</name>
    <dbReference type="NCBI Taxonomy" id="1259202"/>
    <lineage>
        <taxon>Bacteria</taxon>
        <taxon>Bacillati</taxon>
        <taxon>Actinomycetota</taxon>
        <taxon>Actinomycetes</taxon>
        <taxon>Micrococcales</taxon>
        <taxon>Microbacteriaceae</taxon>
        <taxon>Cryobacterium</taxon>
    </lineage>
</organism>
<accession>A0A4R9C1K3</accession>
<dbReference type="AlphaFoldDB" id="A0A4R9C1K3"/>
<evidence type="ECO:0000259" key="3">
    <source>
        <dbReference type="Pfam" id="PF01648"/>
    </source>
</evidence>
<dbReference type="InterPro" id="IPR037143">
    <property type="entry name" value="4-PPantetheinyl_Trfase_dom_sf"/>
</dbReference>
<evidence type="ECO:0000256" key="1">
    <source>
        <dbReference type="ARBA" id="ARBA00022679"/>
    </source>
</evidence>
<protein>
    <submittedName>
        <fullName evidence="4">4'-phosphopantetheinyl transferase superfamily protein</fullName>
    </submittedName>
</protein>
<dbReference type="OrthoDB" id="190168at2"/>
<dbReference type="SUPFAM" id="SSF56214">
    <property type="entry name" value="4'-phosphopantetheinyl transferase"/>
    <property type="match status" value="1"/>
</dbReference>
<feature type="domain" description="4'-phosphopantetheinyl transferase" evidence="3">
    <location>
        <begin position="117"/>
        <end position="193"/>
    </location>
</feature>
<reference evidence="4 5" key="1">
    <citation type="submission" date="2019-03" db="EMBL/GenBank/DDBJ databases">
        <title>Genomics of glacier-inhabiting Cryobacterium strains.</title>
        <authorList>
            <person name="Liu Q."/>
            <person name="Xin Y.-H."/>
        </authorList>
    </citation>
    <scope>NUCLEOTIDE SEQUENCE [LARGE SCALE GENOMIC DNA]</scope>
    <source>
        <strain evidence="4 5">Sr59</strain>
    </source>
</reference>
<dbReference type="GO" id="GO:0000287">
    <property type="term" value="F:magnesium ion binding"/>
    <property type="evidence" value="ECO:0007669"/>
    <property type="project" value="InterPro"/>
</dbReference>
<evidence type="ECO:0000313" key="5">
    <source>
        <dbReference type="Proteomes" id="UP000298468"/>
    </source>
</evidence>
<evidence type="ECO:0000313" key="4">
    <source>
        <dbReference type="EMBL" id="TFD95239.1"/>
    </source>
</evidence>
<dbReference type="Proteomes" id="UP000298468">
    <property type="component" value="Unassembled WGS sequence"/>
</dbReference>
<keyword evidence="1 4" id="KW-0808">Transferase</keyword>
<name>A0A4R9C1K3_9MICO</name>
<proteinExistence type="predicted"/>
<dbReference type="GO" id="GO:0008897">
    <property type="term" value="F:holo-[acyl-carrier-protein] synthase activity"/>
    <property type="evidence" value="ECO:0007669"/>
    <property type="project" value="InterPro"/>
</dbReference>
<dbReference type="EMBL" id="SOHM01000002">
    <property type="protein sequence ID" value="TFD95239.1"/>
    <property type="molecule type" value="Genomic_DNA"/>
</dbReference>
<dbReference type="Gene3D" id="3.90.470.20">
    <property type="entry name" value="4'-phosphopantetheinyl transferase domain"/>
    <property type="match status" value="1"/>
</dbReference>